<dbReference type="EMBL" id="PPSL01000001">
    <property type="protein sequence ID" value="PQJ12220.1"/>
    <property type="molecule type" value="Genomic_DNA"/>
</dbReference>
<dbReference type="Pfam" id="PF13676">
    <property type="entry name" value="TIR_2"/>
    <property type="match status" value="1"/>
</dbReference>
<reference evidence="3 4" key="1">
    <citation type="submission" date="2018-01" db="EMBL/GenBank/DDBJ databases">
        <title>A novel member of the phylum Bacteroidetes isolated from glacier ice.</title>
        <authorList>
            <person name="Liu Q."/>
            <person name="Xin Y.-H."/>
        </authorList>
    </citation>
    <scope>NUCLEOTIDE SEQUENCE [LARGE SCALE GENOMIC DNA]</scope>
    <source>
        <strain evidence="3 4">RB1R16</strain>
    </source>
</reference>
<dbReference type="RefSeq" id="WP_105037104.1">
    <property type="nucleotide sequence ID" value="NZ_PPSL01000001.1"/>
</dbReference>
<dbReference type="Gene3D" id="1.25.40.10">
    <property type="entry name" value="Tetratricopeptide repeat domain"/>
    <property type="match status" value="1"/>
</dbReference>
<feature type="domain" description="TIR" evidence="2">
    <location>
        <begin position="1"/>
        <end position="135"/>
    </location>
</feature>
<name>A0A2S7SZ44_9BACT</name>
<evidence type="ECO:0000256" key="1">
    <source>
        <dbReference type="PROSITE-ProRule" id="PRU00339"/>
    </source>
</evidence>
<dbReference type="InterPro" id="IPR011990">
    <property type="entry name" value="TPR-like_helical_dom_sf"/>
</dbReference>
<dbReference type="AlphaFoldDB" id="A0A2S7SZ44"/>
<gene>
    <name evidence="3" type="ORF">CJD36_000215</name>
</gene>
<dbReference type="SUPFAM" id="SSF52200">
    <property type="entry name" value="Toll/Interleukin receptor TIR domain"/>
    <property type="match status" value="1"/>
</dbReference>
<dbReference type="Proteomes" id="UP000239872">
    <property type="component" value="Unassembled WGS sequence"/>
</dbReference>
<evidence type="ECO:0000313" key="4">
    <source>
        <dbReference type="Proteomes" id="UP000239872"/>
    </source>
</evidence>
<evidence type="ECO:0000313" key="3">
    <source>
        <dbReference type="EMBL" id="PQJ12220.1"/>
    </source>
</evidence>
<proteinExistence type="predicted"/>
<dbReference type="PROSITE" id="PS50005">
    <property type="entry name" value="TPR"/>
    <property type="match status" value="1"/>
</dbReference>
<dbReference type="SUPFAM" id="SSF48452">
    <property type="entry name" value="TPR-like"/>
    <property type="match status" value="1"/>
</dbReference>
<keyword evidence="1" id="KW-0802">TPR repeat</keyword>
<dbReference type="SUPFAM" id="SSF52540">
    <property type="entry name" value="P-loop containing nucleoside triphosphate hydrolases"/>
    <property type="match status" value="1"/>
</dbReference>
<evidence type="ECO:0000259" key="2">
    <source>
        <dbReference type="PROSITE" id="PS50104"/>
    </source>
</evidence>
<dbReference type="InterPro" id="IPR027417">
    <property type="entry name" value="P-loop_NTPase"/>
</dbReference>
<feature type="repeat" description="TPR" evidence="1">
    <location>
        <begin position="607"/>
        <end position="640"/>
    </location>
</feature>
<dbReference type="InterPro" id="IPR019734">
    <property type="entry name" value="TPR_rpt"/>
</dbReference>
<accession>A0A2S7SZ44</accession>
<organism evidence="3 4">
    <name type="scientific">Flavipsychrobacter stenotrophus</name>
    <dbReference type="NCBI Taxonomy" id="2077091"/>
    <lineage>
        <taxon>Bacteria</taxon>
        <taxon>Pseudomonadati</taxon>
        <taxon>Bacteroidota</taxon>
        <taxon>Chitinophagia</taxon>
        <taxon>Chitinophagales</taxon>
        <taxon>Chitinophagaceae</taxon>
        <taxon>Flavipsychrobacter</taxon>
    </lineage>
</organism>
<dbReference type="PROSITE" id="PS50104">
    <property type="entry name" value="TIR"/>
    <property type="match status" value="1"/>
</dbReference>
<dbReference type="InterPro" id="IPR035897">
    <property type="entry name" value="Toll_tir_struct_dom_sf"/>
</dbReference>
<keyword evidence="4" id="KW-1185">Reference proteome</keyword>
<dbReference type="OrthoDB" id="8435646at2"/>
<dbReference type="InterPro" id="IPR000157">
    <property type="entry name" value="TIR_dom"/>
</dbReference>
<dbReference type="GO" id="GO:0007165">
    <property type="term" value="P:signal transduction"/>
    <property type="evidence" value="ECO:0007669"/>
    <property type="project" value="InterPro"/>
</dbReference>
<protein>
    <recommendedName>
        <fullName evidence="2">TIR domain-containing protein</fullName>
    </recommendedName>
</protein>
<comment type="caution">
    <text evidence="3">The sequence shown here is derived from an EMBL/GenBank/DDBJ whole genome shotgun (WGS) entry which is preliminary data.</text>
</comment>
<dbReference type="Gene3D" id="3.40.50.10140">
    <property type="entry name" value="Toll/interleukin-1 receptor homology (TIR) domain"/>
    <property type="match status" value="1"/>
</dbReference>
<sequence length="784" mass="92254">MAKAFLSHSSADKNLVEIIAKQLGRNRCHYDSLTFEAGEKSIDEIFTGLESTDVFVLFISDNALNSEWVKKEISQAKHLIDRQKISRIFPLIIDKTITYNDERIPNWIKKPYNIQYFDNQVLILKKITQLLRESDFQKYTHLKNINNSFVGRNNLLGNFEEKLYNAENVIPSCLISYSYFDGIGRRTFLKNAMMKANIIDKWYEPVYIPINSKESIEDFIYKLNFIEKTKEIFKYDFSKETLETKITIAKDLIKKFVSKNEIIFIVDDGGIILPNTIIVPWFYDLLSHEDFYNQVNICLISRYRPNFRQTNDSGKIASFQVDELSPNDIRTLFIQSLHAYDIKLNTDDIKFFLNHLHGIPGQVTYAINLIKSLSLHEAKKLVSDIKELDEYNVLALLDFLSDDTLCIQILIALSKIEIISYDIIYEIFGNNEEVSRSLQKLFDLSLFYNVSSTHEYLKLNTSVSDYINRSQLELENKYNLNLKEFVSKSLQKPLELNENTDYSEFLISLESMIKAKQPIPSKYFIPSFFLKSIVREYYEGNYDTVIDLSNQILQFGNKFDSQIIRETKYWLCSAYCKDHRKGNKDKFFEEIQYFKTQINENEYNNLKDYNFLMGFYYRNSDQMEKAEEYFTKVLSSDPNHSRSKRELVSVYLRQGFYSKALNLAEENFKKSKSNIHHINAYFKCLVRKSDLNSDEKLTLKELLERTAKNVDKRKDEFHTAMSSEYEYFINHKVDVAIADLKETLKTTKRSIHCFKALSDIYRRIDAQDELTKLNRLYPDLAKQH</sequence>